<accession>A0AAD5QWN3</accession>
<sequence>MEEVAMMIGNTVTGICTVALPTTTNINIANWSRAMWKSVLNRAVRMLAAGPFGSHFFSASASVDGN</sequence>
<proteinExistence type="predicted"/>
<gene>
    <name evidence="1" type="ORF">KIN20_025057</name>
</gene>
<dbReference type="EMBL" id="JAHQIW010005084">
    <property type="protein sequence ID" value="KAJ1364869.1"/>
    <property type="molecule type" value="Genomic_DNA"/>
</dbReference>
<name>A0AAD5QWN3_PARTN</name>
<keyword evidence="2" id="KW-1185">Reference proteome</keyword>
<evidence type="ECO:0000313" key="2">
    <source>
        <dbReference type="Proteomes" id="UP001196413"/>
    </source>
</evidence>
<reference evidence="1" key="1">
    <citation type="submission" date="2021-06" db="EMBL/GenBank/DDBJ databases">
        <title>Parelaphostrongylus tenuis whole genome reference sequence.</title>
        <authorList>
            <person name="Garwood T.J."/>
            <person name="Larsen P.A."/>
            <person name="Fountain-Jones N.M."/>
            <person name="Garbe J.R."/>
            <person name="Macchietto M.G."/>
            <person name="Kania S.A."/>
            <person name="Gerhold R.W."/>
            <person name="Richards J.E."/>
            <person name="Wolf T.M."/>
        </authorList>
    </citation>
    <scope>NUCLEOTIDE SEQUENCE</scope>
    <source>
        <strain evidence="1">MNPRO001-30</strain>
        <tissue evidence="1">Meninges</tissue>
    </source>
</reference>
<protein>
    <submittedName>
        <fullName evidence="1">Uncharacterized protein</fullName>
    </submittedName>
</protein>
<dbReference type="AlphaFoldDB" id="A0AAD5QWN3"/>
<evidence type="ECO:0000313" key="1">
    <source>
        <dbReference type="EMBL" id="KAJ1364869.1"/>
    </source>
</evidence>
<organism evidence="1 2">
    <name type="scientific">Parelaphostrongylus tenuis</name>
    <name type="common">Meningeal worm</name>
    <dbReference type="NCBI Taxonomy" id="148309"/>
    <lineage>
        <taxon>Eukaryota</taxon>
        <taxon>Metazoa</taxon>
        <taxon>Ecdysozoa</taxon>
        <taxon>Nematoda</taxon>
        <taxon>Chromadorea</taxon>
        <taxon>Rhabditida</taxon>
        <taxon>Rhabditina</taxon>
        <taxon>Rhabditomorpha</taxon>
        <taxon>Strongyloidea</taxon>
        <taxon>Metastrongylidae</taxon>
        <taxon>Parelaphostrongylus</taxon>
    </lineage>
</organism>
<dbReference type="Proteomes" id="UP001196413">
    <property type="component" value="Unassembled WGS sequence"/>
</dbReference>
<comment type="caution">
    <text evidence="1">The sequence shown here is derived from an EMBL/GenBank/DDBJ whole genome shotgun (WGS) entry which is preliminary data.</text>
</comment>